<organism evidence="2 3">
    <name type="scientific">Sapientia aquatica</name>
    <dbReference type="NCBI Taxonomy" id="1549640"/>
    <lineage>
        <taxon>Bacteria</taxon>
        <taxon>Pseudomonadati</taxon>
        <taxon>Pseudomonadota</taxon>
        <taxon>Betaproteobacteria</taxon>
        <taxon>Burkholderiales</taxon>
        <taxon>Oxalobacteraceae</taxon>
        <taxon>Sapientia</taxon>
    </lineage>
</organism>
<dbReference type="PROSITE" id="PS51257">
    <property type="entry name" value="PROKAR_LIPOPROTEIN"/>
    <property type="match status" value="1"/>
</dbReference>
<keyword evidence="3" id="KW-1185">Reference proteome</keyword>
<evidence type="ECO:0008006" key="4">
    <source>
        <dbReference type="Google" id="ProtNLM"/>
    </source>
</evidence>
<dbReference type="AlphaFoldDB" id="A0A4R5W400"/>
<dbReference type="OrthoDB" id="118519at2"/>
<evidence type="ECO:0000313" key="2">
    <source>
        <dbReference type="EMBL" id="TDK67391.1"/>
    </source>
</evidence>
<protein>
    <recommendedName>
        <fullName evidence="4">Nuclear transport factor 2 family protein</fullName>
    </recommendedName>
</protein>
<accession>A0A4R5W400</accession>
<dbReference type="Proteomes" id="UP000294829">
    <property type="component" value="Unassembled WGS sequence"/>
</dbReference>
<gene>
    <name evidence="2" type="ORF">E2I14_06425</name>
</gene>
<reference evidence="2 3" key="1">
    <citation type="submission" date="2019-03" db="EMBL/GenBank/DDBJ databases">
        <title>Sapientia aquatica gen. nov., sp. nov., isolated from a crater lake.</title>
        <authorList>
            <person name="Felfoldi T."/>
            <person name="Szabo A."/>
            <person name="Toth E."/>
            <person name="Schumann P."/>
            <person name="Keki Z."/>
            <person name="Marialigeti K."/>
            <person name="Mathe I."/>
        </authorList>
    </citation>
    <scope>NUCLEOTIDE SEQUENCE [LARGE SCALE GENOMIC DNA]</scope>
    <source>
        <strain evidence="2 3">SA-152</strain>
    </source>
</reference>
<dbReference type="InterPro" id="IPR032710">
    <property type="entry name" value="NTF2-like_dom_sf"/>
</dbReference>
<sequence length="182" mass="20163">MTQFRAQLNKLLTTLLISSACLTAAAQAATPAYLDQHKTTPEDVAAINKLVENFGVAIKTKNPKLLSTLVLNSKILFVSPWPEEDIKIKQAQTDTTFDGVTSGGYERFADLIKNEKSTLEEKFYNVKVTQDDNLAWVMSDFEFIEGGVVLNHGVEVWQLMKVGEGNWKILSVVWSSKGKPGV</sequence>
<dbReference type="SUPFAM" id="SSF54427">
    <property type="entry name" value="NTF2-like"/>
    <property type="match status" value="1"/>
</dbReference>
<proteinExistence type="predicted"/>
<dbReference type="Gene3D" id="3.10.450.50">
    <property type="match status" value="1"/>
</dbReference>
<dbReference type="RefSeq" id="WP_133326597.1">
    <property type="nucleotide sequence ID" value="NZ_SMYL01000002.1"/>
</dbReference>
<comment type="caution">
    <text evidence="2">The sequence shown here is derived from an EMBL/GenBank/DDBJ whole genome shotgun (WGS) entry which is preliminary data.</text>
</comment>
<name>A0A4R5W400_9BURK</name>
<feature type="signal peptide" evidence="1">
    <location>
        <begin position="1"/>
        <end position="28"/>
    </location>
</feature>
<evidence type="ECO:0000256" key="1">
    <source>
        <dbReference type="SAM" id="SignalP"/>
    </source>
</evidence>
<dbReference type="EMBL" id="SMYL01000002">
    <property type="protein sequence ID" value="TDK67391.1"/>
    <property type="molecule type" value="Genomic_DNA"/>
</dbReference>
<feature type="chain" id="PRO_5020559455" description="Nuclear transport factor 2 family protein" evidence="1">
    <location>
        <begin position="29"/>
        <end position="182"/>
    </location>
</feature>
<evidence type="ECO:0000313" key="3">
    <source>
        <dbReference type="Proteomes" id="UP000294829"/>
    </source>
</evidence>
<keyword evidence="1" id="KW-0732">Signal</keyword>